<evidence type="ECO:0000256" key="2">
    <source>
        <dbReference type="SAM" id="Phobius"/>
    </source>
</evidence>
<accession>A0AAD1T9V4</accession>
<dbReference type="EMBL" id="OW240921">
    <property type="protein sequence ID" value="CAH2320517.1"/>
    <property type="molecule type" value="Genomic_DNA"/>
</dbReference>
<dbReference type="InterPro" id="IPR001368">
    <property type="entry name" value="TNFR/NGFR_Cys_rich_reg"/>
</dbReference>
<comment type="caution">
    <text evidence="1">Lacks conserved residue(s) required for the propagation of feature annotation.</text>
</comment>
<keyword evidence="2" id="KW-0472">Membrane</keyword>
<name>A0AAD1T9V4_PELCU</name>
<dbReference type="PANTHER" id="PTHR47497:SF1">
    <property type="entry name" value="TUMOR NECROSIS FACTOR RECEPTOR SUPERFAMILY MEMBER 8"/>
    <property type="match status" value="1"/>
</dbReference>
<feature type="repeat" description="TNFR-Cys" evidence="1">
    <location>
        <begin position="78"/>
        <end position="120"/>
    </location>
</feature>
<feature type="disulfide bond" evidence="1">
    <location>
        <begin position="145"/>
        <end position="163"/>
    </location>
</feature>
<dbReference type="InterPro" id="IPR052862">
    <property type="entry name" value="TNFR_superfamily_member_8"/>
</dbReference>
<dbReference type="Gene3D" id="2.10.50.10">
    <property type="entry name" value="Tumor Necrosis Factor Receptor, subunit A, domain 2"/>
    <property type="match status" value="2"/>
</dbReference>
<dbReference type="SMART" id="SM00208">
    <property type="entry name" value="TNFR"/>
    <property type="match status" value="2"/>
</dbReference>
<feature type="domain" description="TNFR-Cys" evidence="3">
    <location>
        <begin position="78"/>
        <end position="120"/>
    </location>
</feature>
<feature type="domain" description="TNFR-Cys" evidence="3">
    <location>
        <begin position="121"/>
        <end position="163"/>
    </location>
</feature>
<keyword evidence="2" id="KW-0812">Transmembrane</keyword>
<keyword evidence="1" id="KW-1015">Disulfide bond</keyword>
<evidence type="ECO:0000259" key="3">
    <source>
        <dbReference type="PROSITE" id="PS50050"/>
    </source>
</evidence>
<dbReference type="PANTHER" id="PTHR47497">
    <property type="entry name" value="TUMOR NECROSIS FACTOR RECEPTOR SUPERFAMILY MEMBER 8"/>
    <property type="match status" value="1"/>
</dbReference>
<organism evidence="4 5">
    <name type="scientific">Pelobates cultripes</name>
    <name type="common">Western spadefoot toad</name>
    <dbReference type="NCBI Taxonomy" id="61616"/>
    <lineage>
        <taxon>Eukaryota</taxon>
        <taxon>Metazoa</taxon>
        <taxon>Chordata</taxon>
        <taxon>Craniata</taxon>
        <taxon>Vertebrata</taxon>
        <taxon>Euteleostomi</taxon>
        <taxon>Amphibia</taxon>
        <taxon>Batrachia</taxon>
        <taxon>Anura</taxon>
        <taxon>Pelobatoidea</taxon>
        <taxon>Pelobatidae</taxon>
        <taxon>Pelobates</taxon>
    </lineage>
</organism>
<keyword evidence="4" id="KW-0675">Receptor</keyword>
<proteinExistence type="predicted"/>
<protein>
    <submittedName>
        <fullName evidence="4">Tumor necrosis factor receptor superfamily member 8 isoform X1</fullName>
    </submittedName>
</protein>
<evidence type="ECO:0000313" key="4">
    <source>
        <dbReference type="EMBL" id="CAH2320517.1"/>
    </source>
</evidence>
<dbReference type="Pfam" id="PF00020">
    <property type="entry name" value="TNFR_c6"/>
    <property type="match status" value="2"/>
</dbReference>
<evidence type="ECO:0000256" key="1">
    <source>
        <dbReference type="PROSITE-ProRule" id="PRU00206"/>
    </source>
</evidence>
<gene>
    <name evidence="4" type="ORF">PECUL_23A003049</name>
</gene>
<reference evidence="4" key="1">
    <citation type="submission" date="2022-03" db="EMBL/GenBank/DDBJ databases">
        <authorList>
            <person name="Alioto T."/>
            <person name="Alioto T."/>
            <person name="Gomez Garrido J."/>
        </authorList>
    </citation>
    <scope>NUCLEOTIDE SEQUENCE</scope>
</reference>
<sequence>MNIGFRIKPGESFLIPFSYQDRNRVRHGDHRHVTDGRVTCSSAEYYNEKLEECCAVCQTGFEKRHLCIKDPSKDCKQPCPKGYYINWEDRPARCCYCANCKQDPDLIEVQPCSASSNAICHCRPGFYCKTPLENTCARCVSHQKCTPGFRVKKAGNAFNDTVCEECPLGSHSNGSEGCKSHTTRLLKPTMQNFVRNKTSKRTPDLYLTAHKPLTTRHQHVTVSHSMATTGSDSVSLVPTVTADTGTLFPWYIVGGIICLLILVISLRFAWKQNIWKMKPLISNQKGLQLYKFPSKKNTNLFKYREEHMKDGLLCKENTVPEPDVFVKRETDTQSDSERFLRDKPDVHDRDHLTNRIEKIYIMKADTVLVGSISEVPNRQITVSSDSESHSAQITVSSEYESHSDQCKENTMFASHYPQQESGKGPVNDLMLSIEEEGKTKNDSSSLCV</sequence>
<feature type="repeat" description="TNFR-Cys" evidence="1">
    <location>
        <begin position="121"/>
        <end position="163"/>
    </location>
</feature>
<dbReference type="PROSITE" id="PS50050">
    <property type="entry name" value="TNFR_NGFR_2"/>
    <property type="match status" value="2"/>
</dbReference>
<evidence type="ECO:0000313" key="5">
    <source>
        <dbReference type="Proteomes" id="UP001295444"/>
    </source>
</evidence>
<dbReference type="Proteomes" id="UP001295444">
    <property type="component" value="Chromosome 10"/>
</dbReference>
<dbReference type="PROSITE" id="PS00652">
    <property type="entry name" value="TNFR_NGFR_1"/>
    <property type="match status" value="2"/>
</dbReference>
<keyword evidence="2" id="KW-1133">Transmembrane helix</keyword>
<dbReference type="SUPFAM" id="SSF57586">
    <property type="entry name" value="TNF receptor-like"/>
    <property type="match status" value="1"/>
</dbReference>
<keyword evidence="5" id="KW-1185">Reference proteome</keyword>
<feature type="disulfide bond" evidence="1">
    <location>
        <begin position="79"/>
        <end position="94"/>
    </location>
</feature>
<feature type="transmembrane region" description="Helical" evidence="2">
    <location>
        <begin position="248"/>
        <end position="270"/>
    </location>
</feature>
<dbReference type="AlphaFoldDB" id="A0AAD1T9V4"/>